<evidence type="ECO:0000259" key="4">
    <source>
        <dbReference type="PROSITE" id="PS51000"/>
    </source>
</evidence>
<dbReference type="Gene3D" id="1.10.10.10">
    <property type="entry name" value="Winged helix-like DNA-binding domain superfamily/Winged helix DNA-binding domain"/>
    <property type="match status" value="1"/>
</dbReference>
<evidence type="ECO:0000256" key="1">
    <source>
        <dbReference type="ARBA" id="ARBA00023015"/>
    </source>
</evidence>
<dbReference type="PROSITE" id="PS51000">
    <property type="entry name" value="HTH_DEOR_2"/>
    <property type="match status" value="1"/>
</dbReference>
<reference evidence="5 6" key="1">
    <citation type="submission" date="2015-12" db="EMBL/GenBank/DDBJ databases">
        <title>Genome sequence of Tistrella mobilis MCCC 1A02139.</title>
        <authorList>
            <person name="Lu L."/>
            <person name="Lai Q."/>
            <person name="Shao Z."/>
            <person name="Qian P."/>
        </authorList>
    </citation>
    <scope>NUCLEOTIDE SEQUENCE [LARGE SCALE GENOMIC DNA]</scope>
    <source>
        <strain evidence="5 6">MCCC 1A02139</strain>
    </source>
</reference>
<dbReference type="SMART" id="SM00420">
    <property type="entry name" value="HTH_DEOR"/>
    <property type="match status" value="1"/>
</dbReference>
<proteinExistence type="predicted"/>
<dbReference type="SUPFAM" id="SSF100950">
    <property type="entry name" value="NagB/RpiA/CoA transferase-like"/>
    <property type="match status" value="1"/>
</dbReference>
<evidence type="ECO:0000313" key="5">
    <source>
        <dbReference type="EMBL" id="KYO56560.1"/>
    </source>
</evidence>
<dbReference type="InterPro" id="IPR036388">
    <property type="entry name" value="WH-like_DNA-bd_sf"/>
</dbReference>
<dbReference type="SMART" id="SM01134">
    <property type="entry name" value="DeoRC"/>
    <property type="match status" value="1"/>
</dbReference>
<dbReference type="GO" id="GO:0003700">
    <property type="term" value="F:DNA-binding transcription factor activity"/>
    <property type="evidence" value="ECO:0007669"/>
    <property type="project" value="InterPro"/>
</dbReference>
<dbReference type="PANTHER" id="PTHR30363:SF44">
    <property type="entry name" value="AGA OPERON TRANSCRIPTIONAL REPRESSOR-RELATED"/>
    <property type="match status" value="1"/>
</dbReference>
<dbReference type="InterPro" id="IPR014036">
    <property type="entry name" value="DeoR-like_C"/>
</dbReference>
<dbReference type="Proteomes" id="UP000075787">
    <property type="component" value="Unassembled WGS sequence"/>
</dbReference>
<dbReference type="GeneID" id="97240569"/>
<gene>
    <name evidence="5" type="ORF">AUP44_21850</name>
</gene>
<evidence type="ECO:0000256" key="2">
    <source>
        <dbReference type="ARBA" id="ARBA00023125"/>
    </source>
</evidence>
<dbReference type="InterPro" id="IPR050313">
    <property type="entry name" value="Carb_Metab_HTH_regulators"/>
</dbReference>
<dbReference type="RefSeq" id="WP_062761835.1">
    <property type="nucleotide sequence ID" value="NZ_CP121045.1"/>
</dbReference>
<dbReference type="InterPro" id="IPR018356">
    <property type="entry name" value="Tscrpt_reg_HTH_DeoR_CS"/>
</dbReference>
<dbReference type="PRINTS" id="PR00037">
    <property type="entry name" value="HTHLACR"/>
</dbReference>
<comment type="caution">
    <text evidence="5">The sequence shown here is derived from an EMBL/GenBank/DDBJ whole genome shotgun (WGS) entry which is preliminary data.</text>
</comment>
<evidence type="ECO:0000313" key="6">
    <source>
        <dbReference type="Proteomes" id="UP000075787"/>
    </source>
</evidence>
<dbReference type="EMBL" id="LPZR01000041">
    <property type="protein sequence ID" value="KYO56560.1"/>
    <property type="molecule type" value="Genomic_DNA"/>
</dbReference>
<evidence type="ECO:0000256" key="3">
    <source>
        <dbReference type="ARBA" id="ARBA00023163"/>
    </source>
</evidence>
<dbReference type="Pfam" id="PF08220">
    <property type="entry name" value="HTH_DeoR"/>
    <property type="match status" value="1"/>
</dbReference>
<dbReference type="SUPFAM" id="SSF46785">
    <property type="entry name" value="Winged helix' DNA-binding domain"/>
    <property type="match status" value="1"/>
</dbReference>
<accession>A0A161PYK3</accession>
<dbReference type="PANTHER" id="PTHR30363">
    <property type="entry name" value="HTH-TYPE TRANSCRIPTIONAL REGULATOR SRLR-RELATED"/>
    <property type="match status" value="1"/>
</dbReference>
<name>A0A161PYK3_9PROT</name>
<organism evidence="5 6">
    <name type="scientific">Tistrella mobilis</name>
    <dbReference type="NCBI Taxonomy" id="171437"/>
    <lineage>
        <taxon>Bacteria</taxon>
        <taxon>Pseudomonadati</taxon>
        <taxon>Pseudomonadota</taxon>
        <taxon>Alphaproteobacteria</taxon>
        <taxon>Geminicoccales</taxon>
        <taxon>Geminicoccaceae</taxon>
        <taxon>Tistrella</taxon>
    </lineage>
</organism>
<keyword evidence="1" id="KW-0805">Transcription regulation</keyword>
<dbReference type="AlphaFoldDB" id="A0A161PYK3"/>
<dbReference type="GO" id="GO:0003677">
    <property type="term" value="F:DNA binding"/>
    <property type="evidence" value="ECO:0007669"/>
    <property type="project" value="UniProtKB-KW"/>
</dbReference>
<sequence>MRRRERQARIADMIWQQGKMSVDALAQAFEVSAETIRRDLAGLASDGVLQKVHGGARRPKLHAEGSFKDRMAEEAEAKQVIAGRLVPLVEPGDTLFIDTGSTTLACAEALAGIGGLTVITNSLRIARVFGAAPQPGRVYLLGGTFMGDNDQTVGPLVIEQIRDFQADHAILTVAAIDAEVGAMDSNFDEAQVARAMIGNARSLILVAARAKFGRKAAFRVCGLDEVDTVVTDAPPGAIHEAALRAAGAELI</sequence>
<dbReference type="Pfam" id="PF00455">
    <property type="entry name" value="DeoRC"/>
    <property type="match status" value="1"/>
</dbReference>
<dbReference type="PROSITE" id="PS00894">
    <property type="entry name" value="HTH_DEOR_1"/>
    <property type="match status" value="1"/>
</dbReference>
<dbReference type="InterPro" id="IPR037171">
    <property type="entry name" value="NagB/RpiA_transferase-like"/>
</dbReference>
<keyword evidence="3" id="KW-0804">Transcription</keyword>
<dbReference type="OrthoDB" id="9814815at2"/>
<dbReference type="InterPro" id="IPR001034">
    <property type="entry name" value="DeoR_HTH"/>
</dbReference>
<protein>
    <submittedName>
        <fullName evidence="5">Transcriptional regulator</fullName>
    </submittedName>
</protein>
<feature type="domain" description="HTH deoR-type" evidence="4">
    <location>
        <begin position="3"/>
        <end position="58"/>
    </location>
</feature>
<dbReference type="InterPro" id="IPR036390">
    <property type="entry name" value="WH_DNA-bd_sf"/>
</dbReference>
<keyword evidence="2" id="KW-0238">DNA-binding</keyword>